<sequence>MAAPIYVESLIGSVKRLRLSPPKPSRIPHCSRRCLATQSPSSSLTSTPKDASVIPSQRRNATVVSSESPSLRSVRLPKSVQAAYLAPLRRPPTHGLPVCDLQLRSYSLRNLEVYADFAMRAAYYLGLPAKGPVPLPKRIERWTTIRGNFVHKKSQENFERVTYKRLVQIQDSDSHVVGLWLAYLRKNQYYGVGMKANLFQQSGLEMEDGPEADLEAETAKIEAALGQQLTMLESQLESPEEVEGRLVDEPFKAAWGAYGPMGGAGGATGAESRYQPVKVVESERGFAKRKEKSEGASESSS</sequence>
<dbReference type="Gene3D" id="3.30.70.600">
    <property type="entry name" value="Ribosomal protein S10 domain"/>
    <property type="match status" value="1"/>
</dbReference>
<dbReference type="SMART" id="SM01403">
    <property type="entry name" value="Ribosomal_S10"/>
    <property type="match status" value="1"/>
</dbReference>
<dbReference type="InterPro" id="IPR036838">
    <property type="entry name" value="Ribosomal_uS10_dom_sf"/>
</dbReference>
<feature type="region of interest" description="Disordered" evidence="7">
    <location>
        <begin position="37"/>
        <end position="60"/>
    </location>
</feature>
<dbReference type="GO" id="GO:0005840">
    <property type="term" value="C:ribosome"/>
    <property type="evidence" value="ECO:0007669"/>
    <property type="project" value="UniProtKB-KW"/>
</dbReference>
<dbReference type="AlphaFoldDB" id="A0A1V8SWK5"/>
<keyword evidence="2" id="KW-0689">Ribosomal protein</keyword>
<evidence type="ECO:0000256" key="1">
    <source>
        <dbReference type="ARBA" id="ARBA00007102"/>
    </source>
</evidence>
<evidence type="ECO:0000313" key="10">
    <source>
        <dbReference type="Proteomes" id="UP000192596"/>
    </source>
</evidence>
<dbReference type="GO" id="GO:1990904">
    <property type="term" value="C:ribonucleoprotein complex"/>
    <property type="evidence" value="ECO:0007669"/>
    <property type="project" value="UniProtKB-KW"/>
</dbReference>
<comment type="similarity">
    <text evidence="1">Belongs to the universal ribosomal protein uS10 family.</text>
</comment>
<name>A0A1V8SWK5_9PEZI</name>
<dbReference type="FunCoup" id="A0A1V8SWK5">
    <property type="interactions" value="415"/>
</dbReference>
<evidence type="ECO:0000256" key="2">
    <source>
        <dbReference type="ARBA" id="ARBA00022980"/>
    </source>
</evidence>
<reference evidence="10" key="1">
    <citation type="submission" date="2017-03" db="EMBL/GenBank/DDBJ databases">
        <title>Genomes of endolithic fungi from Antarctica.</title>
        <authorList>
            <person name="Coleine C."/>
            <person name="Masonjones S."/>
            <person name="Stajich J.E."/>
        </authorList>
    </citation>
    <scope>NUCLEOTIDE SEQUENCE [LARGE SCALE GENOMIC DNA]</scope>
    <source>
        <strain evidence="10">CCFEE 5527</strain>
    </source>
</reference>
<keyword evidence="3" id="KW-0687">Ribonucleoprotein</keyword>
<evidence type="ECO:0000259" key="8">
    <source>
        <dbReference type="SMART" id="SM01403"/>
    </source>
</evidence>
<accession>A0A1V8SWK5</accession>
<evidence type="ECO:0000256" key="7">
    <source>
        <dbReference type="SAM" id="MobiDB-lite"/>
    </source>
</evidence>
<evidence type="ECO:0000313" key="9">
    <source>
        <dbReference type="EMBL" id="OQO03421.1"/>
    </source>
</evidence>
<proteinExistence type="inferred from homology"/>
<protein>
    <recommendedName>
        <fullName evidence="4">Small ribosomal subunit protein uS10m</fullName>
    </recommendedName>
    <alternativeName>
        <fullName evidence="5">37S ribosomal protein S10, mitochondrial</fullName>
    </alternativeName>
    <alternativeName>
        <fullName evidence="6">Mitochondrial ribosomal small subunit protein 10</fullName>
    </alternativeName>
</protein>
<feature type="domain" description="Small ribosomal subunit protein uS10" evidence="8">
    <location>
        <begin position="100"/>
        <end position="197"/>
    </location>
</feature>
<dbReference type="EMBL" id="NAJO01000024">
    <property type="protein sequence ID" value="OQO03421.1"/>
    <property type="molecule type" value="Genomic_DNA"/>
</dbReference>
<comment type="caution">
    <text evidence="9">The sequence shown here is derived from an EMBL/GenBank/DDBJ whole genome shotgun (WGS) entry which is preliminary data.</text>
</comment>
<dbReference type="Proteomes" id="UP000192596">
    <property type="component" value="Unassembled WGS sequence"/>
</dbReference>
<dbReference type="Pfam" id="PF00338">
    <property type="entry name" value="Ribosomal_S10"/>
    <property type="match status" value="1"/>
</dbReference>
<dbReference type="InterPro" id="IPR027486">
    <property type="entry name" value="Ribosomal_uS10_dom"/>
</dbReference>
<dbReference type="PANTHER" id="PTHR11700">
    <property type="entry name" value="30S RIBOSOMAL PROTEIN S10 FAMILY MEMBER"/>
    <property type="match status" value="1"/>
</dbReference>
<dbReference type="SUPFAM" id="SSF54999">
    <property type="entry name" value="Ribosomal protein S10"/>
    <property type="match status" value="1"/>
</dbReference>
<evidence type="ECO:0000256" key="4">
    <source>
        <dbReference type="ARBA" id="ARBA00035261"/>
    </source>
</evidence>
<dbReference type="HAMAP" id="MF_00508">
    <property type="entry name" value="Ribosomal_uS10"/>
    <property type="match status" value="1"/>
</dbReference>
<dbReference type="InterPro" id="IPR001848">
    <property type="entry name" value="Ribosomal_uS10"/>
</dbReference>
<evidence type="ECO:0000256" key="5">
    <source>
        <dbReference type="ARBA" id="ARBA00042916"/>
    </source>
</evidence>
<dbReference type="STRING" id="1507870.A0A1V8SWK5"/>
<organism evidence="9 10">
    <name type="scientific">Cryoendolithus antarcticus</name>
    <dbReference type="NCBI Taxonomy" id="1507870"/>
    <lineage>
        <taxon>Eukaryota</taxon>
        <taxon>Fungi</taxon>
        <taxon>Dikarya</taxon>
        <taxon>Ascomycota</taxon>
        <taxon>Pezizomycotina</taxon>
        <taxon>Dothideomycetes</taxon>
        <taxon>Dothideomycetidae</taxon>
        <taxon>Cladosporiales</taxon>
        <taxon>Cladosporiaceae</taxon>
        <taxon>Cryoendolithus</taxon>
    </lineage>
</organism>
<dbReference type="FunFam" id="3.30.70.600:FF:000003">
    <property type="entry name" value="30S ribosomal protein S10"/>
    <property type="match status" value="1"/>
</dbReference>
<evidence type="ECO:0000256" key="6">
    <source>
        <dbReference type="ARBA" id="ARBA00078476"/>
    </source>
</evidence>
<dbReference type="OrthoDB" id="366214at2759"/>
<evidence type="ECO:0000256" key="3">
    <source>
        <dbReference type="ARBA" id="ARBA00023274"/>
    </source>
</evidence>
<dbReference type="GO" id="GO:0006412">
    <property type="term" value="P:translation"/>
    <property type="evidence" value="ECO:0007669"/>
    <property type="project" value="InterPro"/>
</dbReference>
<gene>
    <name evidence="9" type="ORF">B0A48_10084</name>
</gene>
<feature type="compositionally biased region" description="Low complexity" evidence="7">
    <location>
        <begin position="39"/>
        <end position="48"/>
    </location>
</feature>
<keyword evidence="10" id="KW-1185">Reference proteome</keyword>
<dbReference type="InParanoid" id="A0A1V8SWK5"/>
<dbReference type="GO" id="GO:0003735">
    <property type="term" value="F:structural constituent of ribosome"/>
    <property type="evidence" value="ECO:0007669"/>
    <property type="project" value="InterPro"/>
</dbReference>